<proteinExistence type="predicted"/>
<comment type="caution">
    <text evidence="2">The sequence shown here is derived from an EMBL/GenBank/DDBJ whole genome shotgun (WGS) entry which is preliminary data.</text>
</comment>
<dbReference type="SUPFAM" id="SSF53448">
    <property type="entry name" value="Nucleotide-diphospho-sugar transferases"/>
    <property type="match status" value="1"/>
</dbReference>
<gene>
    <name evidence="2" type="ORF">J3R75_001441</name>
</gene>
<evidence type="ECO:0000313" key="3">
    <source>
        <dbReference type="Proteomes" id="UP001238163"/>
    </source>
</evidence>
<dbReference type="InterPro" id="IPR001173">
    <property type="entry name" value="Glyco_trans_2-like"/>
</dbReference>
<protein>
    <submittedName>
        <fullName evidence="2">Glycosyltransferase involved in cell wall biosynthesis</fullName>
    </submittedName>
</protein>
<dbReference type="CDD" id="cd04179">
    <property type="entry name" value="DPM_DPG-synthase_like"/>
    <property type="match status" value="1"/>
</dbReference>
<name>A0AAE3VF28_9BACT</name>
<organism evidence="2 3">
    <name type="scientific">Oligosphaera ethanolica</name>
    <dbReference type="NCBI Taxonomy" id="760260"/>
    <lineage>
        <taxon>Bacteria</taxon>
        <taxon>Pseudomonadati</taxon>
        <taxon>Lentisphaerota</taxon>
        <taxon>Oligosphaeria</taxon>
        <taxon>Oligosphaerales</taxon>
        <taxon>Oligosphaeraceae</taxon>
        <taxon>Oligosphaera</taxon>
    </lineage>
</organism>
<dbReference type="PANTHER" id="PTHR48090">
    <property type="entry name" value="UNDECAPRENYL-PHOSPHATE 4-DEOXY-4-FORMAMIDO-L-ARABINOSE TRANSFERASE-RELATED"/>
    <property type="match status" value="1"/>
</dbReference>
<dbReference type="EMBL" id="JAUSVL010000001">
    <property type="protein sequence ID" value="MDQ0289334.1"/>
    <property type="molecule type" value="Genomic_DNA"/>
</dbReference>
<dbReference type="InterPro" id="IPR050256">
    <property type="entry name" value="Glycosyltransferase_2"/>
</dbReference>
<evidence type="ECO:0000259" key="1">
    <source>
        <dbReference type="Pfam" id="PF00535"/>
    </source>
</evidence>
<reference evidence="2" key="1">
    <citation type="submission" date="2023-07" db="EMBL/GenBank/DDBJ databases">
        <title>Genomic Encyclopedia of Type Strains, Phase IV (KMG-IV): sequencing the most valuable type-strain genomes for metagenomic binning, comparative biology and taxonomic classification.</title>
        <authorList>
            <person name="Goeker M."/>
        </authorList>
    </citation>
    <scope>NUCLEOTIDE SEQUENCE</scope>
    <source>
        <strain evidence="2">DSM 24202</strain>
    </source>
</reference>
<dbReference type="InterPro" id="IPR029044">
    <property type="entry name" value="Nucleotide-diphossugar_trans"/>
</dbReference>
<dbReference type="Proteomes" id="UP001238163">
    <property type="component" value="Unassembled WGS sequence"/>
</dbReference>
<dbReference type="RefSeq" id="WP_307260755.1">
    <property type="nucleotide sequence ID" value="NZ_JAUSVL010000001.1"/>
</dbReference>
<accession>A0AAE3VF28</accession>
<evidence type="ECO:0000313" key="2">
    <source>
        <dbReference type="EMBL" id="MDQ0289334.1"/>
    </source>
</evidence>
<dbReference type="Pfam" id="PF00535">
    <property type="entry name" value="Glycos_transf_2"/>
    <property type="match status" value="1"/>
</dbReference>
<keyword evidence="3" id="KW-1185">Reference proteome</keyword>
<dbReference type="Gene3D" id="3.90.550.10">
    <property type="entry name" value="Spore Coat Polysaccharide Biosynthesis Protein SpsA, Chain A"/>
    <property type="match status" value="1"/>
</dbReference>
<sequence length="230" mass="25891">MKLSVIIPAYNEAQTIATVIGQVRACGLPDIEIIVVNDCSSDGTREILEAMPPSADLKILHHDQNQGKGAAIRSAQKMVTGDAVIIQDADLEYAPTEFPVMIRPLMDNKADAVFGSRYSGREILVDTFWHYFGNKVLTAISNICSNLHLTDMETCYKMIRADLFTSFTLECNRFGFEPEITAKLARRRARIYEVPIAYQARCYDDGKKIGWRDGVAAIWYIIKYNLLSRD</sequence>
<feature type="domain" description="Glycosyltransferase 2-like" evidence="1">
    <location>
        <begin position="4"/>
        <end position="164"/>
    </location>
</feature>
<dbReference type="PANTHER" id="PTHR48090:SF7">
    <property type="entry name" value="RFBJ PROTEIN"/>
    <property type="match status" value="1"/>
</dbReference>
<dbReference type="AlphaFoldDB" id="A0AAE3VF28"/>